<keyword evidence="3" id="KW-0067">ATP-binding</keyword>
<dbReference type="PANTHER" id="PTHR43472:SF1">
    <property type="entry name" value="PHOSPHORIBOSYLAMINE--GLYCINE LIGASE, CHLOROPLASTIC"/>
    <property type="match status" value="1"/>
</dbReference>
<feature type="domain" description="Phosphoribosylglycinamide synthetase ATP-grasp (A)" evidence="4">
    <location>
        <begin position="77"/>
        <end position="141"/>
    </location>
</feature>
<feature type="non-terminal residue" evidence="6">
    <location>
        <position position="141"/>
    </location>
</feature>
<dbReference type="GO" id="GO:0005524">
    <property type="term" value="F:ATP binding"/>
    <property type="evidence" value="ECO:0007669"/>
    <property type="project" value="UniProtKB-KW"/>
</dbReference>
<dbReference type="AlphaFoldDB" id="A0A382Q4R3"/>
<dbReference type="EMBL" id="UINC01111973">
    <property type="protein sequence ID" value="SVC80574.1"/>
    <property type="molecule type" value="Genomic_DNA"/>
</dbReference>
<dbReference type="SUPFAM" id="SSF52440">
    <property type="entry name" value="PreATP-grasp domain"/>
    <property type="match status" value="1"/>
</dbReference>
<dbReference type="InterPro" id="IPR020562">
    <property type="entry name" value="PRibGlycinamide_synth_N"/>
</dbReference>
<proteinExistence type="predicted"/>
<dbReference type="Pfam" id="PF02844">
    <property type="entry name" value="GARS_N"/>
    <property type="match status" value="1"/>
</dbReference>
<feature type="domain" description="Phosphoribosylglycinamide synthetase N-terminal" evidence="5">
    <location>
        <begin position="40"/>
        <end position="76"/>
    </location>
</feature>
<dbReference type="InterPro" id="IPR016185">
    <property type="entry name" value="PreATP-grasp_dom_sf"/>
</dbReference>
<dbReference type="GO" id="GO:0004637">
    <property type="term" value="F:phosphoribosylamine-glycine ligase activity"/>
    <property type="evidence" value="ECO:0007669"/>
    <property type="project" value="InterPro"/>
</dbReference>
<protein>
    <recommendedName>
        <fullName evidence="7">ATP-grasp domain-containing protein</fullName>
    </recommendedName>
</protein>
<dbReference type="GO" id="GO:0009113">
    <property type="term" value="P:purine nucleobase biosynthetic process"/>
    <property type="evidence" value="ECO:0007669"/>
    <property type="project" value="InterPro"/>
</dbReference>
<dbReference type="InterPro" id="IPR020561">
    <property type="entry name" value="PRibGlycinamid_synth_ATP-grasp"/>
</dbReference>
<evidence type="ECO:0000256" key="1">
    <source>
        <dbReference type="ARBA" id="ARBA00022598"/>
    </source>
</evidence>
<dbReference type="Pfam" id="PF01071">
    <property type="entry name" value="GARS_A"/>
    <property type="match status" value="1"/>
</dbReference>
<evidence type="ECO:0000256" key="3">
    <source>
        <dbReference type="ARBA" id="ARBA00022840"/>
    </source>
</evidence>
<evidence type="ECO:0000313" key="6">
    <source>
        <dbReference type="EMBL" id="SVC80574.1"/>
    </source>
</evidence>
<sequence length="141" mass="15926">MKVFVVGNGGREDSISWKLRQEGVEVYMSSEYAKYYGYNDLIIVGPEAPIAEGLVDELESRGIPVFGPTKLAGRLETSKLWAKQFMQRHDIPTARWLTYSRNSKGHTQCASDLMMLRDKWKPEPRYPVVIKEDGLCGGKGV</sequence>
<name>A0A382Q4R3_9ZZZZ</name>
<keyword evidence="1" id="KW-0436">Ligase</keyword>
<accession>A0A382Q4R3</accession>
<evidence type="ECO:0000259" key="5">
    <source>
        <dbReference type="Pfam" id="PF02844"/>
    </source>
</evidence>
<evidence type="ECO:0000256" key="2">
    <source>
        <dbReference type="ARBA" id="ARBA00022741"/>
    </source>
</evidence>
<reference evidence="6" key="1">
    <citation type="submission" date="2018-05" db="EMBL/GenBank/DDBJ databases">
        <authorList>
            <person name="Lanie J.A."/>
            <person name="Ng W.-L."/>
            <person name="Kazmierczak K.M."/>
            <person name="Andrzejewski T.M."/>
            <person name="Davidsen T.M."/>
            <person name="Wayne K.J."/>
            <person name="Tettelin H."/>
            <person name="Glass J.I."/>
            <person name="Rusch D."/>
            <person name="Podicherti R."/>
            <person name="Tsui H.-C.T."/>
            <person name="Winkler M.E."/>
        </authorList>
    </citation>
    <scope>NUCLEOTIDE SEQUENCE</scope>
</reference>
<dbReference type="SUPFAM" id="SSF56059">
    <property type="entry name" value="Glutathione synthetase ATP-binding domain-like"/>
    <property type="match status" value="1"/>
</dbReference>
<evidence type="ECO:0008006" key="7">
    <source>
        <dbReference type="Google" id="ProtNLM"/>
    </source>
</evidence>
<dbReference type="InterPro" id="IPR000115">
    <property type="entry name" value="PRibGlycinamide_synth"/>
</dbReference>
<organism evidence="6">
    <name type="scientific">marine metagenome</name>
    <dbReference type="NCBI Taxonomy" id="408172"/>
    <lineage>
        <taxon>unclassified sequences</taxon>
        <taxon>metagenomes</taxon>
        <taxon>ecological metagenomes</taxon>
    </lineage>
</organism>
<gene>
    <name evidence="6" type="ORF">METZ01_LOCUS333428</name>
</gene>
<dbReference type="Gene3D" id="3.40.50.20">
    <property type="match status" value="2"/>
</dbReference>
<dbReference type="PANTHER" id="PTHR43472">
    <property type="entry name" value="PHOSPHORIBOSYLAMINE--GLYCINE LIGASE"/>
    <property type="match status" value="1"/>
</dbReference>
<keyword evidence="2" id="KW-0547">Nucleotide-binding</keyword>
<evidence type="ECO:0000259" key="4">
    <source>
        <dbReference type="Pfam" id="PF01071"/>
    </source>
</evidence>